<name>A0AAV9RBM3_9TELE</name>
<dbReference type="EMBL" id="JAHHUM010002162">
    <property type="protein sequence ID" value="KAK5605777.1"/>
    <property type="molecule type" value="Genomic_DNA"/>
</dbReference>
<accession>A0AAV9RBM3</accession>
<keyword evidence="2" id="KW-1185">Reference proteome</keyword>
<evidence type="ECO:0000313" key="2">
    <source>
        <dbReference type="Proteomes" id="UP001311232"/>
    </source>
</evidence>
<protein>
    <submittedName>
        <fullName evidence="1">Uncharacterized protein</fullName>
    </submittedName>
</protein>
<sequence length="170" mass="18828">MIVILGSRGILTTLGRHSVPVTVGQRQQCHNQRRFRDRETSQVPNAHAAINLAIQLPGRRETTNQGGRTAGKDEEIGKDGAVWTESRGRRQSQNALIERHIQDSQSAFLCVVDAKMLIRIHGCSVAEARRVLGYDSSSDMSVDELNAFLALYVHEVKGGCNIELSSFWSD</sequence>
<evidence type="ECO:0000313" key="1">
    <source>
        <dbReference type="EMBL" id="KAK5605777.1"/>
    </source>
</evidence>
<reference evidence="1 2" key="1">
    <citation type="submission" date="2021-06" db="EMBL/GenBank/DDBJ databases">
        <authorList>
            <person name="Palmer J.M."/>
        </authorList>
    </citation>
    <scope>NUCLEOTIDE SEQUENCE [LARGE SCALE GENOMIC DNA]</scope>
    <source>
        <strain evidence="1 2">MEX-2019</strain>
        <tissue evidence="1">Muscle</tissue>
    </source>
</reference>
<gene>
    <name evidence="1" type="ORF">CRENBAI_006226</name>
</gene>
<organism evidence="1 2">
    <name type="scientific">Crenichthys baileyi</name>
    <name type="common">White River springfish</name>
    <dbReference type="NCBI Taxonomy" id="28760"/>
    <lineage>
        <taxon>Eukaryota</taxon>
        <taxon>Metazoa</taxon>
        <taxon>Chordata</taxon>
        <taxon>Craniata</taxon>
        <taxon>Vertebrata</taxon>
        <taxon>Euteleostomi</taxon>
        <taxon>Actinopterygii</taxon>
        <taxon>Neopterygii</taxon>
        <taxon>Teleostei</taxon>
        <taxon>Neoteleostei</taxon>
        <taxon>Acanthomorphata</taxon>
        <taxon>Ovalentaria</taxon>
        <taxon>Atherinomorphae</taxon>
        <taxon>Cyprinodontiformes</taxon>
        <taxon>Goodeidae</taxon>
        <taxon>Crenichthys</taxon>
    </lineage>
</organism>
<dbReference type="Proteomes" id="UP001311232">
    <property type="component" value="Unassembled WGS sequence"/>
</dbReference>
<comment type="caution">
    <text evidence="1">The sequence shown here is derived from an EMBL/GenBank/DDBJ whole genome shotgun (WGS) entry which is preliminary data.</text>
</comment>
<dbReference type="AlphaFoldDB" id="A0AAV9RBM3"/>
<proteinExistence type="predicted"/>